<dbReference type="InterPro" id="IPR050753">
    <property type="entry name" value="Peptidase_M14_domain"/>
</dbReference>
<dbReference type="GO" id="GO:0004181">
    <property type="term" value="F:metallocarboxypeptidase activity"/>
    <property type="evidence" value="ECO:0007669"/>
    <property type="project" value="InterPro"/>
</dbReference>
<dbReference type="AlphaFoldDB" id="A0A8T2ZE75"/>
<dbReference type="InterPro" id="IPR000834">
    <property type="entry name" value="Peptidase_M14"/>
</dbReference>
<dbReference type="SUPFAM" id="SSF53187">
    <property type="entry name" value="Zn-dependent exopeptidases"/>
    <property type="match status" value="1"/>
</dbReference>
<sequence length="188" mass="20852">MSLSEEFPGGITNGASCYPIYDGMQDWNYIHAGCFELTLEISDNKWPNASEPTVFQWRNMSCHVPEQLPTLWEYNKMSLLNIAASLVKVKAGRGFPDYHRPLAPGDRYEEYCPVPAWNSDINGTTVSVVMATAPGYKPKTTHISLGEAAMDLDFILDPEVTTKGNLPSINDCSCESKCGLEINMYTLA</sequence>
<evidence type="ECO:0000313" key="3">
    <source>
        <dbReference type="EMBL" id="KAH8515638.1"/>
    </source>
</evidence>
<dbReference type="GO" id="GO:0006518">
    <property type="term" value="P:peptide metabolic process"/>
    <property type="evidence" value="ECO:0007669"/>
    <property type="project" value="TreeGrafter"/>
</dbReference>
<dbReference type="GO" id="GO:0016485">
    <property type="term" value="P:protein processing"/>
    <property type="evidence" value="ECO:0007669"/>
    <property type="project" value="TreeGrafter"/>
</dbReference>
<dbReference type="PANTHER" id="PTHR11532:SF57">
    <property type="entry name" value="CARBOXYPEPTIDASE D, B"/>
    <property type="match status" value="1"/>
</dbReference>
<name>A0A8T2ZE75_POPDE</name>
<accession>A0A8T2ZE75</accession>
<evidence type="ECO:0000259" key="2">
    <source>
        <dbReference type="Pfam" id="PF00246"/>
    </source>
</evidence>
<organism evidence="3 4">
    <name type="scientific">Populus deltoides</name>
    <name type="common">Eastern poplar</name>
    <name type="synonym">Eastern cottonwood</name>
    <dbReference type="NCBI Taxonomy" id="3696"/>
    <lineage>
        <taxon>Eukaryota</taxon>
        <taxon>Viridiplantae</taxon>
        <taxon>Streptophyta</taxon>
        <taxon>Embryophyta</taxon>
        <taxon>Tracheophyta</taxon>
        <taxon>Spermatophyta</taxon>
        <taxon>Magnoliopsida</taxon>
        <taxon>eudicotyledons</taxon>
        <taxon>Gunneridae</taxon>
        <taxon>Pentapetalae</taxon>
        <taxon>rosids</taxon>
        <taxon>fabids</taxon>
        <taxon>Malpighiales</taxon>
        <taxon>Salicaceae</taxon>
        <taxon>Saliceae</taxon>
        <taxon>Populus</taxon>
    </lineage>
</organism>
<proteinExistence type="inferred from homology"/>
<feature type="domain" description="Peptidase M14" evidence="2">
    <location>
        <begin position="7"/>
        <end position="50"/>
    </location>
</feature>
<dbReference type="EMBL" id="JACEGQ020000002">
    <property type="protein sequence ID" value="KAH8515638.1"/>
    <property type="molecule type" value="Genomic_DNA"/>
</dbReference>
<reference evidence="3" key="1">
    <citation type="journal article" date="2021" name="J. Hered.">
        <title>Genome Assembly of Salicaceae Populus deltoides (Eastern Cottonwood) I-69 Based on Nanopore Sequencing and Hi-C Technologies.</title>
        <authorList>
            <person name="Bai S."/>
            <person name="Wu H."/>
            <person name="Zhang J."/>
            <person name="Pan Z."/>
            <person name="Zhao W."/>
            <person name="Li Z."/>
            <person name="Tong C."/>
        </authorList>
    </citation>
    <scope>NUCLEOTIDE SEQUENCE</scope>
    <source>
        <tissue evidence="3">Leaf</tissue>
    </source>
</reference>
<dbReference type="Gene3D" id="3.40.630.10">
    <property type="entry name" value="Zn peptidases"/>
    <property type="match status" value="1"/>
</dbReference>
<dbReference type="Pfam" id="PF00246">
    <property type="entry name" value="Peptidase_M14"/>
    <property type="match status" value="1"/>
</dbReference>
<dbReference type="GO" id="GO:0008270">
    <property type="term" value="F:zinc ion binding"/>
    <property type="evidence" value="ECO:0007669"/>
    <property type="project" value="InterPro"/>
</dbReference>
<dbReference type="GO" id="GO:0005615">
    <property type="term" value="C:extracellular space"/>
    <property type="evidence" value="ECO:0007669"/>
    <property type="project" value="TreeGrafter"/>
</dbReference>
<keyword evidence="4" id="KW-1185">Reference proteome</keyword>
<dbReference type="PANTHER" id="PTHR11532">
    <property type="entry name" value="PROTEASE M14 CARBOXYPEPTIDASE"/>
    <property type="match status" value="1"/>
</dbReference>
<protein>
    <recommendedName>
        <fullName evidence="2">Peptidase M14 domain-containing protein</fullName>
    </recommendedName>
</protein>
<comment type="caution">
    <text evidence="3">The sequence shown here is derived from an EMBL/GenBank/DDBJ whole genome shotgun (WGS) entry which is preliminary data.</text>
</comment>
<gene>
    <name evidence="3" type="ORF">H0E87_004186</name>
</gene>
<evidence type="ECO:0000256" key="1">
    <source>
        <dbReference type="ARBA" id="ARBA00005988"/>
    </source>
</evidence>
<comment type="similarity">
    <text evidence="1">Belongs to the peptidase M14 family.</text>
</comment>
<evidence type="ECO:0000313" key="4">
    <source>
        <dbReference type="Proteomes" id="UP000807159"/>
    </source>
</evidence>
<dbReference type="Proteomes" id="UP000807159">
    <property type="component" value="Chromosome 2"/>
</dbReference>